<dbReference type="Gene3D" id="3.40.50.800">
    <property type="entry name" value="Anticodon-binding domain"/>
    <property type="match status" value="1"/>
</dbReference>
<dbReference type="PANTHER" id="PTHR42753:SF2">
    <property type="entry name" value="PROLINE--TRNA LIGASE"/>
    <property type="match status" value="1"/>
</dbReference>
<dbReference type="EC" id="6.1.1.15" evidence="4"/>
<accession>A0AAE0XKX6</accession>
<dbReference type="GO" id="GO:0006433">
    <property type="term" value="P:prolyl-tRNA aminoacylation"/>
    <property type="evidence" value="ECO:0007669"/>
    <property type="project" value="InterPro"/>
</dbReference>
<dbReference type="GO" id="GO:0005739">
    <property type="term" value="C:mitochondrion"/>
    <property type="evidence" value="ECO:0007669"/>
    <property type="project" value="TreeGrafter"/>
</dbReference>
<dbReference type="InterPro" id="IPR002316">
    <property type="entry name" value="Pro-tRNA-ligase_IIa"/>
</dbReference>
<gene>
    <name evidence="15" type="ORF">B0T22DRAFT_526805</name>
</gene>
<evidence type="ECO:0000256" key="12">
    <source>
        <dbReference type="ARBA" id="ARBA00047671"/>
    </source>
</evidence>
<dbReference type="SUPFAM" id="SSF52954">
    <property type="entry name" value="Class II aaRS ABD-related"/>
    <property type="match status" value="1"/>
</dbReference>
<feature type="region of interest" description="Disordered" evidence="13">
    <location>
        <begin position="437"/>
        <end position="458"/>
    </location>
</feature>
<evidence type="ECO:0000256" key="13">
    <source>
        <dbReference type="SAM" id="MobiDB-lite"/>
    </source>
</evidence>
<dbReference type="GO" id="GO:0004827">
    <property type="term" value="F:proline-tRNA ligase activity"/>
    <property type="evidence" value="ECO:0007669"/>
    <property type="project" value="UniProtKB-EC"/>
</dbReference>
<dbReference type="InterPro" id="IPR002314">
    <property type="entry name" value="aa-tRNA-synt_IIb"/>
</dbReference>
<dbReference type="Proteomes" id="UP001270362">
    <property type="component" value="Unassembled WGS sequence"/>
</dbReference>
<evidence type="ECO:0000256" key="8">
    <source>
        <dbReference type="ARBA" id="ARBA00022840"/>
    </source>
</evidence>
<dbReference type="InterPro" id="IPR050062">
    <property type="entry name" value="Pro-tRNA_synthetase"/>
</dbReference>
<dbReference type="InterPro" id="IPR004154">
    <property type="entry name" value="Anticodon-bd"/>
</dbReference>
<dbReference type="EMBL" id="JAULSO010000001">
    <property type="protein sequence ID" value="KAK3695220.1"/>
    <property type="molecule type" value="Genomic_DNA"/>
</dbReference>
<keyword evidence="5" id="KW-0963">Cytoplasm</keyword>
<reference evidence="15" key="1">
    <citation type="journal article" date="2023" name="Mol. Phylogenet. Evol.">
        <title>Genome-scale phylogeny and comparative genomics of the fungal order Sordariales.</title>
        <authorList>
            <person name="Hensen N."/>
            <person name="Bonometti L."/>
            <person name="Westerberg I."/>
            <person name="Brannstrom I.O."/>
            <person name="Guillou S."/>
            <person name="Cros-Aarteil S."/>
            <person name="Calhoun S."/>
            <person name="Haridas S."/>
            <person name="Kuo A."/>
            <person name="Mondo S."/>
            <person name="Pangilinan J."/>
            <person name="Riley R."/>
            <person name="LaButti K."/>
            <person name="Andreopoulos B."/>
            <person name="Lipzen A."/>
            <person name="Chen C."/>
            <person name="Yan M."/>
            <person name="Daum C."/>
            <person name="Ng V."/>
            <person name="Clum A."/>
            <person name="Steindorff A."/>
            <person name="Ohm R.A."/>
            <person name="Martin F."/>
            <person name="Silar P."/>
            <person name="Natvig D.O."/>
            <person name="Lalanne C."/>
            <person name="Gautier V."/>
            <person name="Ament-Velasquez S.L."/>
            <person name="Kruys A."/>
            <person name="Hutchinson M.I."/>
            <person name="Powell A.J."/>
            <person name="Barry K."/>
            <person name="Miller A.N."/>
            <person name="Grigoriev I.V."/>
            <person name="Debuchy R."/>
            <person name="Gladieux P."/>
            <person name="Hiltunen Thoren M."/>
            <person name="Johannesson H."/>
        </authorList>
    </citation>
    <scope>NUCLEOTIDE SEQUENCE</scope>
    <source>
        <strain evidence="15">CBS 314.62</strain>
    </source>
</reference>
<evidence type="ECO:0000256" key="11">
    <source>
        <dbReference type="ARBA" id="ARBA00029731"/>
    </source>
</evidence>
<evidence type="ECO:0000256" key="4">
    <source>
        <dbReference type="ARBA" id="ARBA00012831"/>
    </source>
</evidence>
<dbReference type="PROSITE" id="PS50862">
    <property type="entry name" value="AA_TRNA_LIGASE_II"/>
    <property type="match status" value="1"/>
</dbReference>
<proteinExistence type="inferred from homology"/>
<dbReference type="AlphaFoldDB" id="A0AAE0XKX6"/>
<dbReference type="PANTHER" id="PTHR42753">
    <property type="entry name" value="MITOCHONDRIAL RIBOSOME PROTEIN L39/PROLYL-TRNA LIGASE FAMILY MEMBER"/>
    <property type="match status" value="1"/>
</dbReference>
<keyword evidence="7" id="KW-0547">Nucleotide-binding</keyword>
<evidence type="ECO:0000256" key="3">
    <source>
        <dbReference type="ARBA" id="ARBA00011738"/>
    </source>
</evidence>
<evidence type="ECO:0000256" key="6">
    <source>
        <dbReference type="ARBA" id="ARBA00022598"/>
    </source>
</evidence>
<comment type="caution">
    <text evidence="15">The sequence shown here is derived from an EMBL/GenBank/DDBJ whole genome shotgun (WGS) entry which is preliminary data.</text>
</comment>
<dbReference type="InterPro" id="IPR045864">
    <property type="entry name" value="aa-tRNA-synth_II/BPL/LPL"/>
</dbReference>
<keyword evidence="9" id="KW-0648">Protein biosynthesis</keyword>
<sequence length="595" mass="65409">MHPQAVHRLSRVWVPSGGGIAASGLEDGHAKLIRAGFLRQSHAGIFHMLPLGRRVQDKIERLVARHMEHALAASRVALSSISAESLWEKSGRLPNVSSELFRFSDRKGVPYLLSPTHEEEITSLVARTVKSYKELPLRLYQITPKYRDEFRPRHGLLRGREFIMKDLYTFDTTVHSALETYEEVRVAYTNIFLDMRLPVLAAKASSGDMGGDLSHEYLLPTALGEDRVVSCGSCDYVVNEEVAEAAPHNEVSLDTDFAVWRGISKDRSTLINAWYPAKTNSPTTGSVREYTGQDINLSAVKCLKPDLDAGVEDALPIWAAALEGPDRRATALVNIVDGRLPPSFSEKLRVASGRLGASLWPEELDPPQPTLPISIHGEGREEINNTNLLRIRTGDRCPRCSAGVLKVEKAIELGHTFHLGTRYSEPLGAMISLPANTSPGTSKVESGRHGSDTPQTVPIQMGCHGIGISRLIGAIAEHRADKKGLNWPISIAPYSCVVIPAREADKADALQVYQQINGAVKTAGEPLDAVLDDRNKSLPWKLNDADLVGYPIIVLLGRDWPSSRRVEVQCRAVGMKDVIHVDDLPPLIQQLHNTL</sequence>
<comment type="similarity">
    <text evidence="2">Belongs to the class-II aminoacyl-tRNA synthetase family.</text>
</comment>
<keyword evidence="8" id="KW-0067">ATP-binding</keyword>
<dbReference type="InterPro" id="IPR006195">
    <property type="entry name" value="aa-tRNA-synth_II"/>
</dbReference>
<evidence type="ECO:0000256" key="9">
    <source>
        <dbReference type="ARBA" id="ARBA00022917"/>
    </source>
</evidence>
<dbReference type="InterPro" id="IPR036621">
    <property type="entry name" value="Anticodon-bd_dom_sf"/>
</dbReference>
<comment type="subunit">
    <text evidence="3">Homodimer.</text>
</comment>
<dbReference type="FunFam" id="3.30.930.10:FF:000066">
    <property type="entry name" value="Proline--tRNA ligase"/>
    <property type="match status" value="1"/>
</dbReference>
<evidence type="ECO:0000313" key="16">
    <source>
        <dbReference type="Proteomes" id="UP001270362"/>
    </source>
</evidence>
<comment type="catalytic activity">
    <reaction evidence="12">
        <text>tRNA(Pro) + L-proline + ATP = L-prolyl-tRNA(Pro) + AMP + diphosphate</text>
        <dbReference type="Rhea" id="RHEA:14305"/>
        <dbReference type="Rhea" id="RHEA-COMP:9700"/>
        <dbReference type="Rhea" id="RHEA-COMP:9702"/>
        <dbReference type="ChEBI" id="CHEBI:30616"/>
        <dbReference type="ChEBI" id="CHEBI:33019"/>
        <dbReference type="ChEBI" id="CHEBI:60039"/>
        <dbReference type="ChEBI" id="CHEBI:78442"/>
        <dbReference type="ChEBI" id="CHEBI:78532"/>
        <dbReference type="ChEBI" id="CHEBI:456215"/>
        <dbReference type="EC" id="6.1.1.15"/>
    </reaction>
</comment>
<dbReference type="SUPFAM" id="SSF55681">
    <property type="entry name" value="Class II aaRS and biotin synthetases"/>
    <property type="match status" value="1"/>
</dbReference>
<evidence type="ECO:0000313" key="15">
    <source>
        <dbReference type="EMBL" id="KAK3695220.1"/>
    </source>
</evidence>
<evidence type="ECO:0000256" key="1">
    <source>
        <dbReference type="ARBA" id="ARBA00004496"/>
    </source>
</evidence>
<keyword evidence="16" id="KW-1185">Reference proteome</keyword>
<reference evidence="15" key="2">
    <citation type="submission" date="2023-06" db="EMBL/GenBank/DDBJ databases">
        <authorList>
            <consortium name="Lawrence Berkeley National Laboratory"/>
            <person name="Haridas S."/>
            <person name="Hensen N."/>
            <person name="Bonometti L."/>
            <person name="Westerberg I."/>
            <person name="Brannstrom I.O."/>
            <person name="Guillou S."/>
            <person name="Cros-Aarteil S."/>
            <person name="Calhoun S."/>
            <person name="Kuo A."/>
            <person name="Mondo S."/>
            <person name="Pangilinan J."/>
            <person name="Riley R."/>
            <person name="Labutti K."/>
            <person name="Andreopoulos B."/>
            <person name="Lipzen A."/>
            <person name="Chen C."/>
            <person name="Yanf M."/>
            <person name="Daum C."/>
            <person name="Ng V."/>
            <person name="Clum A."/>
            <person name="Steindorff A."/>
            <person name="Ohm R."/>
            <person name="Martin F."/>
            <person name="Silar P."/>
            <person name="Natvig D."/>
            <person name="Lalanne C."/>
            <person name="Gautier V."/>
            <person name="Ament-Velasquez S.L."/>
            <person name="Kruys A."/>
            <person name="Hutchinson M.I."/>
            <person name="Powell A.J."/>
            <person name="Barry K."/>
            <person name="Miller A.N."/>
            <person name="Grigoriev I.V."/>
            <person name="Debuchy R."/>
            <person name="Gladieux P."/>
            <person name="Thoren M.H."/>
            <person name="Johannesson H."/>
        </authorList>
    </citation>
    <scope>NUCLEOTIDE SEQUENCE</scope>
    <source>
        <strain evidence="15">CBS 314.62</strain>
    </source>
</reference>
<evidence type="ECO:0000256" key="5">
    <source>
        <dbReference type="ARBA" id="ARBA00022490"/>
    </source>
</evidence>
<organism evidence="15 16">
    <name type="scientific">Podospora appendiculata</name>
    <dbReference type="NCBI Taxonomy" id="314037"/>
    <lineage>
        <taxon>Eukaryota</taxon>
        <taxon>Fungi</taxon>
        <taxon>Dikarya</taxon>
        <taxon>Ascomycota</taxon>
        <taxon>Pezizomycotina</taxon>
        <taxon>Sordariomycetes</taxon>
        <taxon>Sordariomycetidae</taxon>
        <taxon>Sordariales</taxon>
        <taxon>Podosporaceae</taxon>
        <taxon>Podospora</taxon>
    </lineage>
</organism>
<evidence type="ECO:0000259" key="14">
    <source>
        <dbReference type="PROSITE" id="PS50862"/>
    </source>
</evidence>
<comment type="subcellular location">
    <subcellularLocation>
        <location evidence="1">Cytoplasm</location>
    </subcellularLocation>
</comment>
<dbReference type="GO" id="GO:0005524">
    <property type="term" value="F:ATP binding"/>
    <property type="evidence" value="ECO:0007669"/>
    <property type="project" value="UniProtKB-KW"/>
</dbReference>
<dbReference type="Gene3D" id="3.30.930.10">
    <property type="entry name" value="Bira Bifunctional Protein, Domain 2"/>
    <property type="match status" value="2"/>
</dbReference>
<keyword evidence="6" id="KW-0436">Ligase</keyword>
<evidence type="ECO:0000256" key="10">
    <source>
        <dbReference type="ARBA" id="ARBA00023146"/>
    </source>
</evidence>
<evidence type="ECO:0000256" key="7">
    <source>
        <dbReference type="ARBA" id="ARBA00022741"/>
    </source>
</evidence>
<feature type="domain" description="Aminoacyl-transfer RNA synthetases class-II family profile" evidence="14">
    <location>
        <begin position="52"/>
        <end position="488"/>
    </location>
</feature>
<evidence type="ECO:0000256" key="2">
    <source>
        <dbReference type="ARBA" id="ARBA00008226"/>
    </source>
</evidence>
<protein>
    <recommendedName>
        <fullName evidence="4">proline--tRNA ligase</fullName>
        <ecNumber evidence="4">6.1.1.15</ecNumber>
    </recommendedName>
    <alternativeName>
        <fullName evidence="11">Prolyl-tRNA synthetase</fullName>
    </alternativeName>
</protein>
<name>A0AAE0XKX6_9PEZI</name>
<dbReference type="Pfam" id="PF03129">
    <property type="entry name" value="HGTP_anticodon"/>
    <property type="match status" value="1"/>
</dbReference>
<dbReference type="PRINTS" id="PR01046">
    <property type="entry name" value="TRNASYNTHPRO"/>
</dbReference>
<dbReference type="Pfam" id="PF00587">
    <property type="entry name" value="tRNA-synt_2b"/>
    <property type="match status" value="1"/>
</dbReference>
<keyword evidence="10" id="KW-0030">Aminoacyl-tRNA synthetase</keyword>